<keyword evidence="6 8" id="KW-0472">Membrane</keyword>
<dbReference type="PANTHER" id="PTHR13815">
    <property type="entry name" value="GOLGIN-84"/>
    <property type="match status" value="1"/>
</dbReference>
<dbReference type="EMBL" id="JBBCAQ010000036">
    <property type="protein sequence ID" value="KAK7576134.1"/>
    <property type="molecule type" value="Genomic_DNA"/>
</dbReference>
<comment type="subcellular location">
    <subcellularLocation>
        <location evidence="1">Golgi apparatus membrane</location>
        <topology evidence="1">Single-pass type IV membrane protein</topology>
    </subcellularLocation>
</comment>
<evidence type="ECO:0000256" key="8">
    <source>
        <dbReference type="SAM" id="Phobius"/>
    </source>
</evidence>
<name>A0AAN9TAP5_9HEMI</name>
<reference evidence="9 10" key="1">
    <citation type="submission" date="2024-03" db="EMBL/GenBank/DDBJ databases">
        <title>Adaptation during the transition from Ophiocordyceps entomopathogen to insect associate is accompanied by gene loss and intensified selection.</title>
        <authorList>
            <person name="Ward C.M."/>
            <person name="Onetto C.A."/>
            <person name="Borneman A.R."/>
        </authorList>
    </citation>
    <scope>NUCLEOTIDE SEQUENCE [LARGE SCALE GENOMIC DNA]</scope>
    <source>
        <strain evidence="9">AWRI1</strain>
        <tissue evidence="9">Single Adult Female</tissue>
    </source>
</reference>
<keyword evidence="2 8" id="KW-0812">Transmembrane</keyword>
<dbReference type="GO" id="GO:0031985">
    <property type="term" value="C:Golgi cisterna"/>
    <property type="evidence" value="ECO:0007669"/>
    <property type="project" value="TreeGrafter"/>
</dbReference>
<keyword evidence="4" id="KW-0333">Golgi apparatus</keyword>
<evidence type="ECO:0000256" key="7">
    <source>
        <dbReference type="SAM" id="Coils"/>
    </source>
</evidence>
<feature type="coiled-coil region" evidence="7">
    <location>
        <begin position="98"/>
        <end position="153"/>
    </location>
</feature>
<dbReference type="Pfam" id="PF09787">
    <property type="entry name" value="Golgin_A5"/>
    <property type="match status" value="1"/>
</dbReference>
<feature type="coiled-coil region" evidence="7">
    <location>
        <begin position="189"/>
        <end position="223"/>
    </location>
</feature>
<keyword evidence="3 8" id="KW-1133">Transmembrane helix</keyword>
<evidence type="ECO:0000256" key="5">
    <source>
        <dbReference type="ARBA" id="ARBA00023054"/>
    </source>
</evidence>
<evidence type="ECO:0008006" key="11">
    <source>
        <dbReference type="Google" id="ProtNLM"/>
    </source>
</evidence>
<comment type="caution">
    <text evidence="9">The sequence shown here is derived from an EMBL/GenBank/DDBJ whole genome shotgun (WGS) entry which is preliminary data.</text>
</comment>
<organism evidence="9 10">
    <name type="scientific">Parthenolecanium corni</name>
    <dbReference type="NCBI Taxonomy" id="536013"/>
    <lineage>
        <taxon>Eukaryota</taxon>
        <taxon>Metazoa</taxon>
        <taxon>Ecdysozoa</taxon>
        <taxon>Arthropoda</taxon>
        <taxon>Hexapoda</taxon>
        <taxon>Insecta</taxon>
        <taxon>Pterygota</taxon>
        <taxon>Neoptera</taxon>
        <taxon>Paraneoptera</taxon>
        <taxon>Hemiptera</taxon>
        <taxon>Sternorrhyncha</taxon>
        <taxon>Coccoidea</taxon>
        <taxon>Coccidae</taxon>
        <taxon>Parthenolecanium</taxon>
    </lineage>
</organism>
<accession>A0AAN9TAP5</accession>
<keyword evidence="5 7" id="KW-0175">Coiled coil</keyword>
<dbReference type="PANTHER" id="PTHR13815:SF7">
    <property type="entry name" value="GOLGIN SUBFAMILY A MEMBER 5"/>
    <property type="match status" value="1"/>
</dbReference>
<dbReference type="AlphaFoldDB" id="A0AAN9TAP5"/>
<evidence type="ECO:0000313" key="9">
    <source>
        <dbReference type="EMBL" id="KAK7576134.1"/>
    </source>
</evidence>
<evidence type="ECO:0000313" key="10">
    <source>
        <dbReference type="Proteomes" id="UP001367676"/>
    </source>
</evidence>
<evidence type="ECO:0000256" key="4">
    <source>
        <dbReference type="ARBA" id="ARBA00023034"/>
    </source>
</evidence>
<evidence type="ECO:0000256" key="1">
    <source>
        <dbReference type="ARBA" id="ARBA00004409"/>
    </source>
</evidence>
<sequence length="365" mass="42049">MSWFSEFSEKAENILNSIDKNAAIALNKQVNTKNKRTEIIVEPVAVTKLENELESSNLNHYSPFVEDTSTVDKSSVVLDLQPTPSPLPIDRNNDFLQNEMLQNEIHSLNNEISLLLTRVKLSEQKSLELNEKLATAENRNFTLEEEISKLISEKYSIDDLKIMCKQLEGSERFLSKIVSKDEKKKANIHEHYDAQIQELIQQKAELEETLRSKEDEMIMLKSRLSQKTYCFSADELQSRLRALTITLVQKQSSLDSLTAEKNALALKYNQLQKRYDDVLGILHQSRINMNDTDDVKAQIPVFKFERGLLSRLKKLSAPIDLLGVKFEILLRKSSFSRSVFIFYLVVMHIIVFLLLYSQMPDSSTR</sequence>
<dbReference type="GO" id="GO:0000139">
    <property type="term" value="C:Golgi membrane"/>
    <property type="evidence" value="ECO:0007669"/>
    <property type="project" value="UniProtKB-SubCell"/>
</dbReference>
<protein>
    <recommendedName>
        <fullName evidence="11">Golgin-84</fullName>
    </recommendedName>
</protein>
<evidence type="ECO:0000256" key="2">
    <source>
        <dbReference type="ARBA" id="ARBA00022692"/>
    </source>
</evidence>
<dbReference type="GO" id="GO:0000301">
    <property type="term" value="P:retrograde transport, vesicle recycling within Golgi"/>
    <property type="evidence" value="ECO:0007669"/>
    <property type="project" value="TreeGrafter"/>
</dbReference>
<dbReference type="GO" id="GO:0007030">
    <property type="term" value="P:Golgi organization"/>
    <property type="evidence" value="ECO:0007669"/>
    <property type="project" value="InterPro"/>
</dbReference>
<keyword evidence="10" id="KW-1185">Reference proteome</keyword>
<dbReference type="Proteomes" id="UP001367676">
    <property type="component" value="Unassembled WGS sequence"/>
</dbReference>
<proteinExistence type="predicted"/>
<evidence type="ECO:0000256" key="3">
    <source>
        <dbReference type="ARBA" id="ARBA00022989"/>
    </source>
</evidence>
<gene>
    <name evidence="9" type="ORF">V9T40_012420</name>
</gene>
<feature type="transmembrane region" description="Helical" evidence="8">
    <location>
        <begin position="340"/>
        <end position="359"/>
    </location>
</feature>
<evidence type="ECO:0000256" key="6">
    <source>
        <dbReference type="ARBA" id="ARBA00023136"/>
    </source>
</evidence>
<dbReference type="InterPro" id="IPR019177">
    <property type="entry name" value="Golgin_subfamily_A_member_5"/>
</dbReference>